<organism evidence="7 8">
    <name type="scientific">Andreprevotia lacus DSM 23236</name>
    <dbReference type="NCBI Taxonomy" id="1121001"/>
    <lineage>
        <taxon>Bacteria</taxon>
        <taxon>Pseudomonadati</taxon>
        <taxon>Pseudomonadota</taxon>
        <taxon>Betaproteobacteria</taxon>
        <taxon>Neisseriales</taxon>
        <taxon>Chitinibacteraceae</taxon>
        <taxon>Andreprevotia</taxon>
    </lineage>
</organism>
<evidence type="ECO:0000256" key="1">
    <source>
        <dbReference type="ARBA" id="ARBA00004651"/>
    </source>
</evidence>
<feature type="transmembrane region" description="Helical" evidence="6">
    <location>
        <begin position="203"/>
        <end position="222"/>
    </location>
</feature>
<reference evidence="7 8" key="1">
    <citation type="submission" date="2017-04" db="EMBL/GenBank/DDBJ databases">
        <authorList>
            <person name="Afonso C.L."/>
            <person name="Miller P.J."/>
            <person name="Scott M.A."/>
            <person name="Spackman E."/>
            <person name="Goraichik I."/>
            <person name="Dimitrov K.M."/>
            <person name="Suarez D.L."/>
            <person name="Swayne D.E."/>
        </authorList>
    </citation>
    <scope>NUCLEOTIDE SEQUENCE [LARGE SCALE GENOMIC DNA]</scope>
    <source>
        <strain evidence="7 8">DSM 23236</strain>
    </source>
</reference>
<keyword evidence="3 6" id="KW-0812">Transmembrane</keyword>
<dbReference type="GO" id="GO:0005886">
    <property type="term" value="C:plasma membrane"/>
    <property type="evidence" value="ECO:0007669"/>
    <property type="project" value="UniProtKB-SubCell"/>
</dbReference>
<feature type="transmembrane region" description="Helical" evidence="6">
    <location>
        <begin position="93"/>
        <end position="111"/>
    </location>
</feature>
<feature type="transmembrane region" description="Helical" evidence="6">
    <location>
        <begin position="20"/>
        <end position="42"/>
    </location>
</feature>
<protein>
    <submittedName>
        <fullName evidence="7">Threonine/homoserine/homoserine lactone efflux protein</fullName>
    </submittedName>
</protein>
<sequence>MAGLGLQLPRVLQGWFTTRYQLMDTFAATGWFALSVALLLALPGPTNTLLAAAGLRRGVRASLSLAGVELLAYAVAISAWGLGLTRLAQRWPALPGLLRLLCAAYLLWLAWRMWRSTRDLADGAPAAPGWRALLTTTLLNPKALLFASSIFPAGAFADARHYASAMLVFAVVLLPISVGWMALGASLQRAGRHASPLRVQRGAALVLLLFASSLAWSALPLAR</sequence>
<dbReference type="AlphaFoldDB" id="A0A1W1X8H2"/>
<dbReference type="GO" id="GO:0015171">
    <property type="term" value="F:amino acid transmembrane transporter activity"/>
    <property type="evidence" value="ECO:0007669"/>
    <property type="project" value="TreeGrafter"/>
</dbReference>
<dbReference type="PANTHER" id="PTHR30086">
    <property type="entry name" value="ARGININE EXPORTER PROTEIN ARGO"/>
    <property type="match status" value="1"/>
</dbReference>
<dbReference type="GO" id="GO:0033228">
    <property type="term" value="P:cysteine export across plasma membrane"/>
    <property type="evidence" value="ECO:0007669"/>
    <property type="project" value="TreeGrafter"/>
</dbReference>
<feature type="transmembrane region" description="Helical" evidence="6">
    <location>
        <begin position="63"/>
        <end position="81"/>
    </location>
</feature>
<evidence type="ECO:0000256" key="6">
    <source>
        <dbReference type="SAM" id="Phobius"/>
    </source>
</evidence>
<evidence type="ECO:0000256" key="2">
    <source>
        <dbReference type="ARBA" id="ARBA00022475"/>
    </source>
</evidence>
<dbReference type="Pfam" id="PF01810">
    <property type="entry name" value="LysE"/>
    <property type="match status" value="1"/>
</dbReference>
<accession>A0A1W1X8H2</accession>
<evidence type="ECO:0000256" key="5">
    <source>
        <dbReference type="ARBA" id="ARBA00023136"/>
    </source>
</evidence>
<dbReference type="STRING" id="1121001.SAMN02745857_00863"/>
<dbReference type="InterPro" id="IPR001123">
    <property type="entry name" value="LeuE-type"/>
</dbReference>
<dbReference type="Proteomes" id="UP000192761">
    <property type="component" value="Unassembled WGS sequence"/>
</dbReference>
<keyword evidence="2" id="KW-1003">Cell membrane</keyword>
<keyword evidence="4 6" id="KW-1133">Transmembrane helix</keyword>
<dbReference type="EMBL" id="FWXD01000004">
    <property type="protein sequence ID" value="SMC20209.1"/>
    <property type="molecule type" value="Genomic_DNA"/>
</dbReference>
<gene>
    <name evidence="7" type="ORF">SAMN02745857_00863</name>
</gene>
<comment type="subcellular location">
    <subcellularLocation>
        <location evidence="1">Cell membrane</location>
        <topology evidence="1">Multi-pass membrane protein</topology>
    </subcellularLocation>
</comment>
<feature type="transmembrane region" description="Helical" evidence="6">
    <location>
        <begin position="162"/>
        <end position="183"/>
    </location>
</feature>
<evidence type="ECO:0000313" key="7">
    <source>
        <dbReference type="EMBL" id="SMC20209.1"/>
    </source>
</evidence>
<proteinExistence type="predicted"/>
<evidence type="ECO:0000313" key="8">
    <source>
        <dbReference type="Proteomes" id="UP000192761"/>
    </source>
</evidence>
<keyword evidence="5 6" id="KW-0472">Membrane</keyword>
<evidence type="ECO:0000256" key="3">
    <source>
        <dbReference type="ARBA" id="ARBA00022692"/>
    </source>
</evidence>
<dbReference type="PANTHER" id="PTHR30086:SF20">
    <property type="entry name" value="ARGININE EXPORTER PROTEIN ARGO-RELATED"/>
    <property type="match status" value="1"/>
</dbReference>
<keyword evidence="8" id="KW-1185">Reference proteome</keyword>
<name>A0A1W1X8H2_9NEIS</name>
<evidence type="ECO:0000256" key="4">
    <source>
        <dbReference type="ARBA" id="ARBA00022989"/>
    </source>
</evidence>